<gene>
    <name evidence="4" type="primary">hemW</name>
    <name evidence="4" type="ORF">CROST_018400</name>
</gene>
<dbReference type="GO" id="GO:0046872">
    <property type="term" value="F:metal ion binding"/>
    <property type="evidence" value="ECO:0007669"/>
    <property type="project" value="UniProtKB-UniRule"/>
</dbReference>
<keyword evidence="3" id="KW-0408">Iron</keyword>
<dbReference type="AlphaFoldDB" id="A0A1S8MAR8"/>
<dbReference type="PROSITE" id="PS51918">
    <property type="entry name" value="RADICAL_SAM"/>
    <property type="match status" value="1"/>
</dbReference>
<sequence>MEKLGLYIHIPFCKSKCLYCDFPSYTYMEDLIIPYMEALSKEIKKVSLNKTFTSIFIGGGTPSFLSIEALNILTNALDKVKKSSDIEFTVEGNPNSFTKEKLISFKNMGVNRLSIGLQACQDRLLKKLGRIHTLNDFKNTFKEARDLGFNNINVDLMFGIPNQTLQDFKESLEFINSLKPEHISSYSLIVEESTPYYKMRESGKLKLPDEDEERDMYSFACDFLKENGYKQYEISNFALKKKECKHNLIYWELDNYIGCGVSAHSYFNKERYRNTGDVKRYIEQISNGDSVVEESHYNSVKENMEEFMFLGLRKTEGVSVTEFKVKFDIDIKTVYGDIIKKYVDEKMIILDNRRLFLSERGIQVSNSIMCDFIL</sequence>
<name>A0A1S8MAR8_9CLOT</name>
<dbReference type="SMART" id="SM00729">
    <property type="entry name" value="Elp3"/>
    <property type="match status" value="1"/>
</dbReference>
<dbReference type="CDD" id="cd01335">
    <property type="entry name" value="Radical_SAM"/>
    <property type="match status" value="1"/>
</dbReference>
<organism evidence="4 5">
    <name type="scientific">Clostridium felsineum</name>
    <dbReference type="NCBI Taxonomy" id="36839"/>
    <lineage>
        <taxon>Bacteria</taxon>
        <taxon>Bacillati</taxon>
        <taxon>Bacillota</taxon>
        <taxon>Clostridia</taxon>
        <taxon>Eubacteriales</taxon>
        <taxon>Clostridiaceae</taxon>
        <taxon>Clostridium</taxon>
    </lineage>
</organism>
<dbReference type="InterPro" id="IPR034505">
    <property type="entry name" value="Coproporphyrinogen-III_oxidase"/>
</dbReference>
<keyword evidence="3" id="KW-0349">Heme</keyword>
<dbReference type="InterPro" id="IPR006638">
    <property type="entry name" value="Elp3/MiaA/NifB-like_rSAM"/>
</dbReference>
<evidence type="ECO:0000256" key="3">
    <source>
        <dbReference type="RuleBase" id="RU364116"/>
    </source>
</evidence>
<proteinExistence type="inferred from homology"/>
<comment type="subcellular location">
    <subcellularLocation>
        <location evidence="3">Cytoplasm</location>
    </subcellularLocation>
</comment>
<keyword evidence="5" id="KW-1185">Reference proteome</keyword>
<keyword evidence="3" id="KW-0411">Iron-sulfur</keyword>
<dbReference type="RefSeq" id="WP_077833433.1">
    <property type="nucleotide sequence ID" value="NZ_CP096983.1"/>
</dbReference>
<dbReference type="GO" id="GO:0005737">
    <property type="term" value="C:cytoplasm"/>
    <property type="evidence" value="ECO:0007669"/>
    <property type="project" value="UniProtKB-SubCell"/>
</dbReference>
<dbReference type="InterPro" id="IPR007197">
    <property type="entry name" value="rSAM"/>
</dbReference>
<keyword evidence="3" id="KW-0949">S-adenosyl-L-methionine</keyword>
<evidence type="ECO:0000313" key="4">
    <source>
        <dbReference type="EMBL" id="URZ11123.1"/>
    </source>
</evidence>
<evidence type="ECO:0000256" key="1">
    <source>
        <dbReference type="ARBA" id="ARBA00006100"/>
    </source>
</evidence>
<dbReference type="InterPro" id="IPR010723">
    <property type="entry name" value="HemN_C"/>
</dbReference>
<dbReference type="Proteomes" id="UP000190951">
    <property type="component" value="Chromosome"/>
</dbReference>
<dbReference type="InterPro" id="IPR058240">
    <property type="entry name" value="rSAM_sf"/>
</dbReference>
<dbReference type="SFLD" id="SFLDS00029">
    <property type="entry name" value="Radical_SAM"/>
    <property type="match status" value="1"/>
</dbReference>
<dbReference type="InterPro" id="IPR023404">
    <property type="entry name" value="rSAM_horseshoe"/>
</dbReference>
<reference evidence="4 5" key="1">
    <citation type="submission" date="2022-04" db="EMBL/GenBank/DDBJ databases">
        <title>Genome sequence of C. roseum typestrain.</title>
        <authorList>
            <person name="Poehlein A."/>
            <person name="Schoch T."/>
            <person name="Duerre P."/>
            <person name="Daniel R."/>
        </authorList>
    </citation>
    <scope>NUCLEOTIDE SEQUENCE [LARGE SCALE GENOMIC DNA]</scope>
    <source>
        <strain evidence="4 5">DSM 7320</strain>
    </source>
</reference>
<dbReference type="STRING" id="84029.CROST_14660"/>
<dbReference type="KEGG" id="crw:CROST_018400"/>
<dbReference type="Gene3D" id="3.80.30.20">
    <property type="entry name" value="tm_1862 like domain"/>
    <property type="match status" value="1"/>
</dbReference>
<dbReference type="InterPro" id="IPR004559">
    <property type="entry name" value="HemW-like"/>
</dbReference>
<dbReference type="GO" id="GO:0006779">
    <property type="term" value="P:porphyrin-containing compound biosynthetic process"/>
    <property type="evidence" value="ECO:0007669"/>
    <property type="project" value="InterPro"/>
</dbReference>
<dbReference type="SFLD" id="SFLDG01065">
    <property type="entry name" value="anaerobic_coproporphyrinogen-I"/>
    <property type="match status" value="1"/>
</dbReference>
<evidence type="ECO:0000313" key="5">
    <source>
        <dbReference type="Proteomes" id="UP000190951"/>
    </source>
</evidence>
<keyword evidence="3" id="KW-0143">Chaperone</keyword>
<dbReference type="GO" id="GO:0004109">
    <property type="term" value="F:coproporphyrinogen oxidase activity"/>
    <property type="evidence" value="ECO:0007669"/>
    <property type="project" value="InterPro"/>
</dbReference>
<evidence type="ECO:0000256" key="2">
    <source>
        <dbReference type="ARBA" id="ARBA00017228"/>
    </source>
</evidence>
<dbReference type="GO" id="GO:0051539">
    <property type="term" value="F:4 iron, 4 sulfur cluster binding"/>
    <property type="evidence" value="ECO:0007669"/>
    <property type="project" value="UniProtKB-UniRule"/>
</dbReference>
<dbReference type="EMBL" id="CP096983">
    <property type="protein sequence ID" value="URZ11123.1"/>
    <property type="molecule type" value="Genomic_DNA"/>
</dbReference>
<protein>
    <recommendedName>
        <fullName evidence="2 3">Heme chaperone HemW</fullName>
    </recommendedName>
</protein>
<keyword evidence="3" id="KW-0479">Metal-binding</keyword>
<dbReference type="PANTHER" id="PTHR13932:SF5">
    <property type="entry name" value="RADICAL S-ADENOSYL METHIONINE DOMAIN-CONTAINING PROTEIN 1, MITOCHONDRIAL"/>
    <property type="match status" value="1"/>
</dbReference>
<dbReference type="NCBIfam" id="TIGR00539">
    <property type="entry name" value="hemN_rel"/>
    <property type="match status" value="1"/>
</dbReference>
<dbReference type="SFLD" id="SFLDF00562">
    <property type="entry name" value="HemN-like__clustered_with_heat"/>
    <property type="match status" value="1"/>
</dbReference>
<accession>A0A1S8MAR8</accession>
<dbReference type="PANTHER" id="PTHR13932">
    <property type="entry name" value="COPROPORPHYRINIGEN III OXIDASE"/>
    <property type="match status" value="1"/>
</dbReference>
<keyword evidence="3" id="KW-0004">4Fe-4S</keyword>
<dbReference type="Pfam" id="PF04055">
    <property type="entry name" value="Radical_SAM"/>
    <property type="match status" value="1"/>
</dbReference>
<dbReference type="SUPFAM" id="SSF102114">
    <property type="entry name" value="Radical SAM enzymes"/>
    <property type="match status" value="1"/>
</dbReference>
<dbReference type="SFLD" id="SFLDF00288">
    <property type="entry name" value="HemN-like__clustered_with_nucl"/>
    <property type="match status" value="1"/>
</dbReference>
<keyword evidence="3" id="KW-0963">Cytoplasm</keyword>
<comment type="similarity">
    <text evidence="1">Belongs to the anaerobic coproporphyrinogen-III oxidase family. HemW subfamily.</text>
</comment>
<comment type="function">
    <text evidence="3">Probably acts as a heme chaperone, transferring heme to an unknown acceptor. Binds one molecule of heme per monomer, possibly covalently. Binds 1 [4Fe-4S] cluster. The cluster is coordinated with 3 cysteines and an exchangeable S-adenosyl-L-methionine.</text>
</comment>
<dbReference type="SFLD" id="SFLDG01082">
    <property type="entry name" value="B12-binding_domain_containing"/>
    <property type="match status" value="1"/>
</dbReference>
<dbReference type="Pfam" id="PF06969">
    <property type="entry name" value="HemN_C"/>
    <property type="match status" value="1"/>
</dbReference>